<dbReference type="PANTHER" id="PTHR42789:SF1">
    <property type="entry name" value="D-ISOMER SPECIFIC 2-HYDROXYACID DEHYDROGENASE FAMILY PROTEIN (AFU_ORTHOLOGUE AFUA_6G10090)"/>
    <property type="match status" value="1"/>
</dbReference>
<sequence>MSTPPPILAAGDRFILPELFAEAAARRLGEHADISTLQLEWPDVPFHSVGGIHEASGTEEELLEALQGRAAILTQLAPLSERVLRESPDLRFIGVSRGGPTNVDLRTAQELGILVVNVPGRNGIATAEMTLGLLLAAFRRIPTAHGSLLERRWRGDLYRYDQVGREVHGATIGLIGAGAVGAHVARVLAALGAEVLVFDPYLAPGALDGIAEQVAEVEELFRRSDAVSVHARLSEDTAGIVSAERLAAMRPGGILVNAARGGLVDYAAVADAIRSGQLGAAAFDVYPDEPVDMDEGVLTLAREGYDVVLTPHIAGASRETAARAAEGVAEELRRFLDGEAPLHPLTEVPR</sequence>
<dbReference type="GO" id="GO:0051287">
    <property type="term" value="F:NAD binding"/>
    <property type="evidence" value="ECO:0007669"/>
    <property type="project" value="InterPro"/>
</dbReference>
<evidence type="ECO:0000256" key="2">
    <source>
        <dbReference type="ARBA" id="ARBA00023002"/>
    </source>
</evidence>
<dbReference type="PANTHER" id="PTHR42789">
    <property type="entry name" value="D-ISOMER SPECIFIC 2-HYDROXYACID DEHYDROGENASE FAMILY PROTEIN (AFU_ORTHOLOGUE AFUA_6G10090)"/>
    <property type="match status" value="1"/>
</dbReference>
<evidence type="ECO:0000259" key="5">
    <source>
        <dbReference type="Pfam" id="PF00389"/>
    </source>
</evidence>
<evidence type="ECO:0000256" key="3">
    <source>
        <dbReference type="ARBA" id="ARBA00023027"/>
    </source>
</evidence>
<dbReference type="Pfam" id="PF00389">
    <property type="entry name" value="2-Hacid_dh"/>
    <property type="match status" value="1"/>
</dbReference>
<evidence type="ECO:0000259" key="6">
    <source>
        <dbReference type="Pfam" id="PF02826"/>
    </source>
</evidence>
<dbReference type="Pfam" id="PF02826">
    <property type="entry name" value="2-Hacid_dh_C"/>
    <property type="match status" value="1"/>
</dbReference>
<dbReference type="InterPro" id="IPR006139">
    <property type="entry name" value="D-isomer_2_OHA_DH_cat_dom"/>
</dbReference>
<evidence type="ECO:0000256" key="1">
    <source>
        <dbReference type="ARBA" id="ARBA00005854"/>
    </source>
</evidence>
<reference evidence="7 8" key="1">
    <citation type="submission" date="2014-02" db="EMBL/GenBank/DDBJ databases">
        <title>Genome sequence of Brachybacterium phenoliresistens strain W13A50.</title>
        <authorList>
            <person name="Wang X."/>
        </authorList>
    </citation>
    <scope>NUCLEOTIDE SEQUENCE [LARGE SCALE GENOMIC DNA]</scope>
    <source>
        <strain evidence="7 8">W13A50</strain>
    </source>
</reference>
<dbReference type="PATRIC" id="fig|396014.3.peg.649"/>
<organism evidence="7 8">
    <name type="scientific">Brachybacterium phenoliresistens</name>
    <dbReference type="NCBI Taxonomy" id="396014"/>
    <lineage>
        <taxon>Bacteria</taxon>
        <taxon>Bacillati</taxon>
        <taxon>Actinomycetota</taxon>
        <taxon>Actinomycetes</taxon>
        <taxon>Micrococcales</taxon>
        <taxon>Dermabacteraceae</taxon>
        <taxon>Brachybacterium</taxon>
    </lineage>
</organism>
<evidence type="ECO:0000313" key="7">
    <source>
        <dbReference type="EMBL" id="EWS82107.1"/>
    </source>
</evidence>
<dbReference type="InterPro" id="IPR036291">
    <property type="entry name" value="NAD(P)-bd_dom_sf"/>
</dbReference>
<dbReference type="InterPro" id="IPR050857">
    <property type="entry name" value="D-2-hydroxyacid_DH"/>
</dbReference>
<dbReference type="STRING" id="396014.BF93_10690"/>
<dbReference type="AlphaFoldDB" id="Z9JWG3"/>
<dbReference type="InterPro" id="IPR006140">
    <property type="entry name" value="D-isomer_DH_NAD-bd"/>
</dbReference>
<dbReference type="SUPFAM" id="SSF52283">
    <property type="entry name" value="Formate/glycerate dehydrogenase catalytic domain-like"/>
    <property type="match status" value="1"/>
</dbReference>
<dbReference type="OrthoDB" id="117809at2"/>
<dbReference type="PROSITE" id="PS00671">
    <property type="entry name" value="D_2_HYDROXYACID_DH_3"/>
    <property type="match status" value="1"/>
</dbReference>
<gene>
    <name evidence="7" type="ORF">BF93_10690</name>
</gene>
<feature type="domain" description="D-isomer specific 2-hydroxyacid dehydrogenase catalytic" evidence="5">
    <location>
        <begin position="56"/>
        <end position="344"/>
    </location>
</feature>
<keyword evidence="2 4" id="KW-0560">Oxidoreductase</keyword>
<dbReference type="Gene3D" id="3.40.50.720">
    <property type="entry name" value="NAD(P)-binding Rossmann-like Domain"/>
    <property type="match status" value="2"/>
</dbReference>
<keyword evidence="8" id="KW-1185">Reference proteome</keyword>
<accession>Z9JWG3</accession>
<dbReference type="EMBL" id="JDYK01000003">
    <property type="protein sequence ID" value="EWS82107.1"/>
    <property type="molecule type" value="Genomic_DNA"/>
</dbReference>
<dbReference type="InterPro" id="IPR029753">
    <property type="entry name" value="D-isomer_DH_CS"/>
</dbReference>
<proteinExistence type="inferred from homology"/>
<protein>
    <submittedName>
        <fullName evidence="7">2-hydroxyacid dehydrogenase</fullName>
    </submittedName>
</protein>
<evidence type="ECO:0000256" key="4">
    <source>
        <dbReference type="RuleBase" id="RU003719"/>
    </source>
</evidence>
<feature type="domain" description="D-isomer specific 2-hydroxyacid dehydrogenase NAD-binding" evidence="6">
    <location>
        <begin position="131"/>
        <end position="314"/>
    </location>
</feature>
<dbReference type="SUPFAM" id="SSF51735">
    <property type="entry name" value="NAD(P)-binding Rossmann-fold domains"/>
    <property type="match status" value="1"/>
</dbReference>
<dbReference type="GO" id="GO:0016616">
    <property type="term" value="F:oxidoreductase activity, acting on the CH-OH group of donors, NAD or NADP as acceptor"/>
    <property type="evidence" value="ECO:0007669"/>
    <property type="project" value="InterPro"/>
</dbReference>
<dbReference type="Proteomes" id="UP000023067">
    <property type="component" value="Unassembled WGS sequence"/>
</dbReference>
<dbReference type="eggNOG" id="COG0111">
    <property type="taxonomic scope" value="Bacteria"/>
</dbReference>
<comment type="caution">
    <text evidence="7">The sequence shown here is derived from an EMBL/GenBank/DDBJ whole genome shotgun (WGS) entry which is preliminary data.</text>
</comment>
<comment type="similarity">
    <text evidence="1 4">Belongs to the D-isomer specific 2-hydroxyacid dehydrogenase family.</text>
</comment>
<keyword evidence="3" id="KW-0520">NAD</keyword>
<name>Z9JWG3_9MICO</name>
<dbReference type="RefSeq" id="WP_038370653.1">
    <property type="nucleotide sequence ID" value="NZ_KK069989.1"/>
</dbReference>
<evidence type="ECO:0000313" key="8">
    <source>
        <dbReference type="Proteomes" id="UP000023067"/>
    </source>
</evidence>
<dbReference type="HOGENOM" id="CLU_019796_1_3_11"/>